<proteinExistence type="inferred from homology"/>
<comment type="pathway">
    <text evidence="2 8">Glycan metabolism; pectin degradation; 2-dehydro-3-deoxy-D-gluconate from pectin: step 2/5.</text>
</comment>
<evidence type="ECO:0000313" key="10">
    <source>
        <dbReference type="EMBL" id="KAF5943099.1"/>
    </source>
</evidence>
<evidence type="ECO:0000259" key="9">
    <source>
        <dbReference type="SMART" id="SM00656"/>
    </source>
</evidence>
<keyword evidence="7 8" id="KW-0456">Lyase</keyword>
<dbReference type="SUPFAM" id="SSF51126">
    <property type="entry name" value="Pectin lyase-like"/>
    <property type="match status" value="1"/>
</dbReference>
<comment type="caution">
    <text evidence="10">The sequence shown here is derived from an EMBL/GenBank/DDBJ whole genome shotgun (WGS) entry which is preliminary data.</text>
</comment>
<evidence type="ECO:0000256" key="4">
    <source>
        <dbReference type="ARBA" id="ARBA00022723"/>
    </source>
</evidence>
<dbReference type="PANTHER" id="PTHR31683:SF69">
    <property type="entry name" value="PECTATE LYASE 7-RELATED"/>
    <property type="match status" value="1"/>
</dbReference>
<accession>A0A7J7GQN6</accession>
<dbReference type="Pfam" id="PF00544">
    <property type="entry name" value="Pectate_lyase_4"/>
    <property type="match status" value="1"/>
</dbReference>
<gene>
    <name evidence="10" type="ORF">HYC85_020741</name>
</gene>
<dbReference type="Gene3D" id="2.160.20.10">
    <property type="entry name" value="Single-stranded right-handed beta-helix, Pectin lyase-like"/>
    <property type="match status" value="1"/>
</dbReference>
<keyword evidence="5" id="KW-0732">Signal</keyword>
<evidence type="ECO:0000256" key="6">
    <source>
        <dbReference type="ARBA" id="ARBA00022837"/>
    </source>
</evidence>
<organism evidence="10 11">
    <name type="scientific">Camellia sinensis</name>
    <name type="common">Tea plant</name>
    <name type="synonym">Thea sinensis</name>
    <dbReference type="NCBI Taxonomy" id="4442"/>
    <lineage>
        <taxon>Eukaryota</taxon>
        <taxon>Viridiplantae</taxon>
        <taxon>Streptophyta</taxon>
        <taxon>Embryophyta</taxon>
        <taxon>Tracheophyta</taxon>
        <taxon>Spermatophyta</taxon>
        <taxon>Magnoliopsida</taxon>
        <taxon>eudicotyledons</taxon>
        <taxon>Gunneridae</taxon>
        <taxon>Pentapetalae</taxon>
        <taxon>asterids</taxon>
        <taxon>Ericales</taxon>
        <taxon>Theaceae</taxon>
        <taxon>Camellia</taxon>
    </lineage>
</organism>
<dbReference type="Proteomes" id="UP000593564">
    <property type="component" value="Unassembled WGS sequence"/>
</dbReference>
<name>A0A7J7GQN6_CAMSI</name>
<evidence type="ECO:0000256" key="7">
    <source>
        <dbReference type="ARBA" id="ARBA00023239"/>
    </source>
</evidence>
<keyword evidence="4 8" id="KW-0479">Metal-binding</keyword>
<comment type="catalytic activity">
    <reaction evidence="1 8">
        <text>Eliminative cleavage of (1-&gt;4)-alpha-D-galacturonan to give oligosaccharides with 4-deoxy-alpha-D-galact-4-enuronosyl groups at their non-reducing ends.</text>
        <dbReference type="EC" id="4.2.2.2"/>
    </reaction>
</comment>
<dbReference type="PANTHER" id="PTHR31683">
    <property type="entry name" value="PECTATE LYASE 18-RELATED"/>
    <property type="match status" value="1"/>
</dbReference>
<evidence type="ECO:0000313" key="11">
    <source>
        <dbReference type="Proteomes" id="UP000593564"/>
    </source>
</evidence>
<evidence type="ECO:0000256" key="3">
    <source>
        <dbReference type="ARBA" id="ARBA00012272"/>
    </source>
</evidence>
<dbReference type="UniPathway" id="UPA00545">
    <property type="reaction ID" value="UER00824"/>
</dbReference>
<dbReference type="GO" id="GO:0046872">
    <property type="term" value="F:metal ion binding"/>
    <property type="evidence" value="ECO:0007669"/>
    <property type="project" value="UniProtKB-KW"/>
</dbReference>
<dbReference type="EC" id="4.2.2.2" evidence="3 8"/>
<dbReference type="InterPro" id="IPR018082">
    <property type="entry name" value="AmbAllergen"/>
</dbReference>
<keyword evidence="6 8" id="KW-0106">Calcium</keyword>
<dbReference type="GO" id="GO:0030570">
    <property type="term" value="F:pectate lyase activity"/>
    <property type="evidence" value="ECO:0007669"/>
    <property type="project" value="UniProtKB-EC"/>
</dbReference>
<evidence type="ECO:0000256" key="1">
    <source>
        <dbReference type="ARBA" id="ARBA00000695"/>
    </source>
</evidence>
<keyword evidence="11" id="KW-1185">Reference proteome</keyword>
<dbReference type="InterPro" id="IPR002022">
    <property type="entry name" value="Pec_lyase"/>
</dbReference>
<protein>
    <recommendedName>
        <fullName evidence="3 8">Pectate lyase</fullName>
        <ecNumber evidence="3 8">4.2.2.2</ecNumber>
    </recommendedName>
</protein>
<dbReference type="SMART" id="SM00656">
    <property type="entry name" value="Amb_all"/>
    <property type="match status" value="1"/>
</dbReference>
<dbReference type="GO" id="GO:0045490">
    <property type="term" value="P:pectin catabolic process"/>
    <property type="evidence" value="ECO:0007669"/>
    <property type="project" value="UniProtKB-UniPathway"/>
</dbReference>
<evidence type="ECO:0000256" key="2">
    <source>
        <dbReference type="ARBA" id="ARBA00005220"/>
    </source>
</evidence>
<evidence type="ECO:0000256" key="5">
    <source>
        <dbReference type="ARBA" id="ARBA00022729"/>
    </source>
</evidence>
<sequence>MLLSILALGRRAMEMGFQIFLELPNIWIDHVSMSNYVNGLVDAIEGSTGITISNSHFTDHNKVMLFRAHDSTSKDKIMQVMIAFNHFGNRLIQRMTRCQWGFIHVINNDYTH</sequence>
<dbReference type="EMBL" id="JACBKZ010000009">
    <property type="protein sequence ID" value="KAF5943099.1"/>
    <property type="molecule type" value="Genomic_DNA"/>
</dbReference>
<reference evidence="11" key="1">
    <citation type="journal article" date="2020" name="Nat. Commun.">
        <title>Genome assembly of wild tea tree DASZ reveals pedigree and selection history of tea varieties.</title>
        <authorList>
            <person name="Zhang W."/>
            <person name="Zhang Y."/>
            <person name="Qiu H."/>
            <person name="Guo Y."/>
            <person name="Wan H."/>
            <person name="Zhang X."/>
            <person name="Scossa F."/>
            <person name="Alseekh S."/>
            <person name="Zhang Q."/>
            <person name="Wang P."/>
            <person name="Xu L."/>
            <person name="Schmidt M.H."/>
            <person name="Jia X."/>
            <person name="Li D."/>
            <person name="Zhu A."/>
            <person name="Guo F."/>
            <person name="Chen W."/>
            <person name="Ni D."/>
            <person name="Usadel B."/>
            <person name="Fernie A.R."/>
            <person name="Wen W."/>
        </authorList>
    </citation>
    <scope>NUCLEOTIDE SEQUENCE [LARGE SCALE GENOMIC DNA]</scope>
    <source>
        <strain evidence="11">cv. G240</strain>
    </source>
</reference>
<dbReference type="PRINTS" id="PR00807">
    <property type="entry name" value="AMBALLERGEN"/>
</dbReference>
<evidence type="ECO:0000256" key="8">
    <source>
        <dbReference type="RuleBase" id="RU361123"/>
    </source>
</evidence>
<reference evidence="10 11" key="2">
    <citation type="submission" date="2020-07" db="EMBL/GenBank/DDBJ databases">
        <title>Genome assembly of wild tea tree DASZ reveals pedigree and selection history of tea varieties.</title>
        <authorList>
            <person name="Zhang W."/>
        </authorList>
    </citation>
    <scope>NUCLEOTIDE SEQUENCE [LARGE SCALE GENOMIC DNA]</scope>
    <source>
        <strain evidence="11">cv. G240</strain>
        <tissue evidence="10">Leaf</tissue>
    </source>
</reference>
<feature type="domain" description="Pectate lyase" evidence="9">
    <location>
        <begin position="1"/>
        <end position="112"/>
    </location>
</feature>
<comment type="cofactor">
    <cofactor evidence="8">
        <name>Ca(2+)</name>
        <dbReference type="ChEBI" id="CHEBI:29108"/>
    </cofactor>
    <text evidence="8">Binds 1 Ca(2+) ion. Required for its activity.</text>
</comment>
<dbReference type="InterPro" id="IPR011050">
    <property type="entry name" value="Pectin_lyase_fold/virulence"/>
</dbReference>
<dbReference type="InterPro" id="IPR045032">
    <property type="entry name" value="PEL"/>
</dbReference>
<dbReference type="AlphaFoldDB" id="A0A7J7GQN6"/>
<dbReference type="InterPro" id="IPR012334">
    <property type="entry name" value="Pectin_lyas_fold"/>
</dbReference>
<comment type="similarity">
    <text evidence="8">Belongs to the polysaccharide lyase 1 family.</text>
</comment>